<protein>
    <recommendedName>
        <fullName evidence="3">YkgJ family cysteine cluster protein</fullName>
    </recommendedName>
</protein>
<organism evidence="1 2">
    <name type="scientific">Hansschlegelia plantiphila</name>
    <dbReference type="NCBI Taxonomy" id="374655"/>
    <lineage>
        <taxon>Bacteria</taxon>
        <taxon>Pseudomonadati</taxon>
        <taxon>Pseudomonadota</taxon>
        <taxon>Alphaproteobacteria</taxon>
        <taxon>Hyphomicrobiales</taxon>
        <taxon>Methylopilaceae</taxon>
        <taxon>Hansschlegelia</taxon>
    </lineage>
</organism>
<proteinExistence type="predicted"/>
<reference evidence="1" key="1">
    <citation type="journal article" date="2014" name="Int. J. Syst. Evol. Microbiol.">
        <title>Complete genome sequence of Corynebacterium casei LMG S-19264T (=DSM 44701T), isolated from a smear-ripened cheese.</title>
        <authorList>
            <consortium name="US DOE Joint Genome Institute (JGI-PGF)"/>
            <person name="Walter F."/>
            <person name="Albersmeier A."/>
            <person name="Kalinowski J."/>
            <person name="Ruckert C."/>
        </authorList>
    </citation>
    <scope>NUCLEOTIDE SEQUENCE</scope>
    <source>
        <strain evidence="1">VKM B-2347</strain>
    </source>
</reference>
<evidence type="ECO:0008006" key="3">
    <source>
        <dbReference type="Google" id="ProtNLM"/>
    </source>
</evidence>
<gene>
    <name evidence="1" type="ORF">GCM10008179_28470</name>
</gene>
<dbReference type="EMBL" id="BSFI01000021">
    <property type="protein sequence ID" value="GLK69209.1"/>
    <property type="molecule type" value="Genomic_DNA"/>
</dbReference>
<accession>A0A9W6J4H9</accession>
<sequence>MSARPQRRALSRLYAKIPTFTCVEGCTECCGPVVAGPVERERAPLLHESVAAAVAGGCASCPYGAAGSCEVYDDRPFICRLYGTVEDLRCPHGRRPDRLFTSAQGRALVAEYRSICGDALAGESPSLSAGCSRPFEAPRGASSLDSGRANAAAFYPSNARALVP</sequence>
<reference evidence="1" key="2">
    <citation type="submission" date="2023-01" db="EMBL/GenBank/DDBJ databases">
        <authorList>
            <person name="Sun Q."/>
            <person name="Evtushenko L."/>
        </authorList>
    </citation>
    <scope>NUCLEOTIDE SEQUENCE</scope>
    <source>
        <strain evidence="1">VKM B-2347</strain>
    </source>
</reference>
<evidence type="ECO:0000313" key="1">
    <source>
        <dbReference type="EMBL" id="GLK69209.1"/>
    </source>
</evidence>
<dbReference type="Proteomes" id="UP001143372">
    <property type="component" value="Unassembled WGS sequence"/>
</dbReference>
<comment type="caution">
    <text evidence="1">The sequence shown here is derived from an EMBL/GenBank/DDBJ whole genome shotgun (WGS) entry which is preliminary data.</text>
</comment>
<dbReference type="AlphaFoldDB" id="A0A9W6J4H9"/>
<evidence type="ECO:0000313" key="2">
    <source>
        <dbReference type="Proteomes" id="UP001143372"/>
    </source>
</evidence>
<keyword evidence="2" id="KW-1185">Reference proteome</keyword>
<name>A0A9W6J4H9_9HYPH</name>